<dbReference type="Proteomes" id="UP000433483">
    <property type="component" value="Unassembled WGS sequence"/>
</dbReference>
<dbReference type="AlphaFoldDB" id="A0A6A3VNK3"/>
<reference evidence="5 6" key="1">
    <citation type="submission" date="2018-08" db="EMBL/GenBank/DDBJ databases">
        <title>Genomic investigation of the strawberry pathogen Phytophthora fragariae indicates pathogenicity is determined by transcriptional variation in three key races.</title>
        <authorList>
            <person name="Adams T.M."/>
            <person name="Armitage A.D."/>
            <person name="Sobczyk M.K."/>
            <person name="Bates H.J."/>
            <person name="Dunwell J.M."/>
            <person name="Nellist C.F."/>
            <person name="Harrison R.J."/>
        </authorList>
    </citation>
    <scope>NUCLEOTIDE SEQUENCE [LARGE SCALE GENOMIC DNA]</scope>
    <source>
        <strain evidence="4 6">BC-1</strain>
        <strain evidence="3 8">BC-23</strain>
        <strain evidence="2 5">NOV-27</strain>
        <strain evidence="1 7">SCRP245</strain>
    </source>
</reference>
<evidence type="ECO:0000313" key="1">
    <source>
        <dbReference type="EMBL" id="KAE8965615.1"/>
    </source>
</evidence>
<dbReference type="EMBL" id="QXGC01003711">
    <property type="protein sequence ID" value="KAE9173661.1"/>
    <property type="molecule type" value="Genomic_DNA"/>
</dbReference>
<dbReference type="PANTHER" id="PTHR40866:SF1">
    <property type="entry name" value="BED-TYPE DOMAIN-CONTAINING PROTEIN"/>
    <property type="match status" value="1"/>
</dbReference>
<sequence>MRWWTLASNKRLRALLKDPKIESVSKAFQRENVSLLDMRVWYDGLIAIKPYYATYLAMCTTPRTDIVHSSDFESGCVRVLGGNASRLTGGDKAALRPFGLMMQVTKRNQVLPKTQSVVMRFRL</sequence>
<evidence type="ECO:0000313" key="3">
    <source>
        <dbReference type="EMBL" id="KAE9173661.1"/>
    </source>
</evidence>
<dbReference type="PANTHER" id="PTHR40866">
    <property type="entry name" value="BED-TYPE DOMAIN-CONTAINING PROTEIN"/>
    <property type="match status" value="1"/>
</dbReference>
<accession>A0A6A3VNK3</accession>
<gene>
    <name evidence="4" type="ORF">PF002_g28676</name>
    <name evidence="3" type="ORF">PF004_g26901</name>
    <name evidence="2" type="ORF">PF005_g27491</name>
    <name evidence="1" type="ORF">PF011_g28222</name>
</gene>
<dbReference type="Proteomes" id="UP000476176">
    <property type="component" value="Unassembled WGS sequence"/>
</dbReference>
<keyword evidence="5" id="KW-1185">Reference proteome</keyword>
<dbReference type="Proteomes" id="UP000440367">
    <property type="component" value="Unassembled WGS sequence"/>
</dbReference>
<evidence type="ECO:0000313" key="8">
    <source>
        <dbReference type="Proteomes" id="UP000476176"/>
    </source>
</evidence>
<evidence type="ECO:0000313" key="6">
    <source>
        <dbReference type="Proteomes" id="UP000440367"/>
    </source>
</evidence>
<evidence type="ECO:0000313" key="7">
    <source>
        <dbReference type="Proteomes" id="UP000460718"/>
    </source>
</evidence>
<dbReference type="OrthoDB" id="123073at2759"/>
<comment type="caution">
    <text evidence="2">The sequence shown here is derived from an EMBL/GenBank/DDBJ whole genome shotgun (WGS) entry which is preliminary data.</text>
</comment>
<dbReference type="EMBL" id="QXGB01003466">
    <property type="protein sequence ID" value="KAE9170631.1"/>
    <property type="molecule type" value="Genomic_DNA"/>
</dbReference>
<proteinExistence type="predicted"/>
<protein>
    <submittedName>
        <fullName evidence="2">Uncharacterized protein</fullName>
    </submittedName>
</protein>
<dbReference type="EMBL" id="QXGD01003605">
    <property type="protein sequence ID" value="KAE9175875.1"/>
    <property type="molecule type" value="Genomic_DNA"/>
</dbReference>
<dbReference type="Proteomes" id="UP000460718">
    <property type="component" value="Unassembled WGS sequence"/>
</dbReference>
<organism evidence="2 5">
    <name type="scientific">Phytophthora fragariae</name>
    <dbReference type="NCBI Taxonomy" id="53985"/>
    <lineage>
        <taxon>Eukaryota</taxon>
        <taxon>Sar</taxon>
        <taxon>Stramenopiles</taxon>
        <taxon>Oomycota</taxon>
        <taxon>Peronosporomycetes</taxon>
        <taxon>Peronosporales</taxon>
        <taxon>Peronosporaceae</taxon>
        <taxon>Phytophthora</taxon>
    </lineage>
</organism>
<evidence type="ECO:0000313" key="4">
    <source>
        <dbReference type="EMBL" id="KAE9175875.1"/>
    </source>
</evidence>
<evidence type="ECO:0000313" key="2">
    <source>
        <dbReference type="EMBL" id="KAE9170631.1"/>
    </source>
</evidence>
<name>A0A6A3VNK3_9STRA</name>
<evidence type="ECO:0000313" key="5">
    <source>
        <dbReference type="Proteomes" id="UP000433483"/>
    </source>
</evidence>
<dbReference type="EMBL" id="QXFW01004462">
    <property type="protein sequence ID" value="KAE8965615.1"/>
    <property type="molecule type" value="Genomic_DNA"/>
</dbReference>